<organism evidence="4 5">
    <name type="scientific">Lactiplantibacillus xiangfangensis</name>
    <dbReference type="NCBI Taxonomy" id="942150"/>
    <lineage>
        <taxon>Bacteria</taxon>
        <taxon>Bacillati</taxon>
        <taxon>Bacillota</taxon>
        <taxon>Bacilli</taxon>
        <taxon>Lactobacillales</taxon>
        <taxon>Lactobacillaceae</taxon>
        <taxon>Lactiplantibacillus</taxon>
    </lineage>
</organism>
<protein>
    <submittedName>
        <fullName evidence="4">Uncharacterized protein</fullName>
    </submittedName>
</protein>
<evidence type="ECO:0000256" key="3">
    <source>
        <dbReference type="ARBA" id="ARBA00023235"/>
    </source>
</evidence>
<keyword evidence="5" id="KW-1185">Reference proteome</keyword>
<keyword evidence="2" id="KW-0423">Lactose metabolism</keyword>
<dbReference type="EMBL" id="JQCL01000080">
    <property type="protein sequence ID" value="KRO08645.1"/>
    <property type="molecule type" value="Genomic_DNA"/>
</dbReference>
<evidence type="ECO:0000313" key="5">
    <source>
        <dbReference type="Proteomes" id="UP000051783"/>
    </source>
</evidence>
<dbReference type="PANTHER" id="PTHR30345:SF6">
    <property type="entry name" value="RIBOSE 5-PHOSPHATE ISOMERASE"/>
    <property type="match status" value="1"/>
</dbReference>
<dbReference type="SUPFAM" id="SSF89623">
    <property type="entry name" value="Ribose/Galactose isomerase RpiB/AlsB"/>
    <property type="match status" value="1"/>
</dbReference>
<dbReference type="STRING" id="942150.IV64_GL000737"/>
<dbReference type="Proteomes" id="UP000051783">
    <property type="component" value="Unassembled WGS sequence"/>
</dbReference>
<comment type="caution">
    <text evidence="4">The sequence shown here is derived from an EMBL/GenBank/DDBJ whole genome shotgun (WGS) entry which is preliminary data.</text>
</comment>
<dbReference type="PANTHER" id="PTHR30345">
    <property type="entry name" value="RIBOSE-5-PHOSPHATE ISOMERASE B"/>
    <property type="match status" value="1"/>
</dbReference>
<dbReference type="InterPro" id="IPR003500">
    <property type="entry name" value="RpiB_LacA_LacB"/>
</dbReference>
<evidence type="ECO:0000313" key="4">
    <source>
        <dbReference type="EMBL" id="KRO08645.1"/>
    </source>
</evidence>
<proteinExistence type="inferred from homology"/>
<evidence type="ECO:0000256" key="2">
    <source>
        <dbReference type="ARBA" id="ARBA00022736"/>
    </source>
</evidence>
<reference evidence="4 5" key="1">
    <citation type="journal article" date="2015" name="Genome Announc.">
        <title>Expanding the biotechnology potential of lactobacilli through comparative genomics of 213 strains and associated genera.</title>
        <authorList>
            <person name="Sun Z."/>
            <person name="Harris H.M."/>
            <person name="McCann A."/>
            <person name="Guo C."/>
            <person name="Argimon S."/>
            <person name="Zhang W."/>
            <person name="Yang X."/>
            <person name="Jeffery I.B."/>
            <person name="Cooney J.C."/>
            <person name="Kagawa T.F."/>
            <person name="Liu W."/>
            <person name="Song Y."/>
            <person name="Salvetti E."/>
            <person name="Wrobel A."/>
            <person name="Rasinkangas P."/>
            <person name="Parkhill J."/>
            <person name="Rea M.C."/>
            <person name="O'Sullivan O."/>
            <person name="Ritari J."/>
            <person name="Douillard F.P."/>
            <person name="Paul Ross R."/>
            <person name="Yang R."/>
            <person name="Briner A.E."/>
            <person name="Felis G.E."/>
            <person name="de Vos W.M."/>
            <person name="Barrangou R."/>
            <person name="Klaenhammer T.R."/>
            <person name="Caufield P.W."/>
            <person name="Cui Y."/>
            <person name="Zhang H."/>
            <person name="O'Toole P.W."/>
        </authorList>
    </citation>
    <scope>NUCLEOTIDE SEQUENCE [LARGE SCALE GENOMIC DNA]</scope>
    <source>
        <strain evidence="4 5">LMG 26013</strain>
    </source>
</reference>
<dbReference type="GO" id="GO:0005988">
    <property type="term" value="P:lactose metabolic process"/>
    <property type="evidence" value="ECO:0007669"/>
    <property type="project" value="UniProtKB-KW"/>
</dbReference>
<dbReference type="Pfam" id="PF02502">
    <property type="entry name" value="LacAB_rpiB"/>
    <property type="match status" value="1"/>
</dbReference>
<accession>A0A0R2M485</accession>
<evidence type="ECO:0000256" key="1">
    <source>
        <dbReference type="ARBA" id="ARBA00008754"/>
    </source>
</evidence>
<sequence length="211" mass="23710">MLTLKIAIIQATTQIDKNKLLFQTTQQAAGDENQVINFGVFDKDPQLSYVQVSLLVGLLLNTKAVDYVITGCSSGNGMAIACNSFPNVICGYLPTPSDAYLFGRINHGNCASLPLGLNFGWAGELNLQFTLEKLFDGPMNTGYPQADSKRKEHDAMMLQNIKQYAQTNIFDIIRHIDYDFMAPIYQKHDIFDYIFKHGTAKQQLQQLKKLY</sequence>
<dbReference type="Gene3D" id="3.40.1400.10">
    <property type="entry name" value="Sugar-phosphate isomerase, RpiB/LacA/LacB"/>
    <property type="match status" value="1"/>
</dbReference>
<comment type="similarity">
    <text evidence="1">Belongs to the LacAB/RpiB family.</text>
</comment>
<dbReference type="InterPro" id="IPR036569">
    <property type="entry name" value="RpiB_LacA_LacB_sf"/>
</dbReference>
<dbReference type="PATRIC" id="fig|942150.3.peg.754"/>
<gene>
    <name evidence="4" type="ORF">IV64_GL000737</name>
</gene>
<keyword evidence="3" id="KW-0413">Isomerase</keyword>
<dbReference type="GO" id="GO:0016861">
    <property type="term" value="F:intramolecular oxidoreductase activity, interconverting aldoses and ketoses"/>
    <property type="evidence" value="ECO:0007669"/>
    <property type="project" value="UniProtKB-ARBA"/>
</dbReference>
<dbReference type="NCBIfam" id="NF006753">
    <property type="entry name" value="PRK09273.1"/>
    <property type="match status" value="1"/>
</dbReference>
<dbReference type="AlphaFoldDB" id="A0A0R2M485"/>
<name>A0A0R2M485_9LACO</name>